<dbReference type="InterPro" id="IPR033186">
    <property type="entry name" value="HerA_C"/>
</dbReference>
<dbReference type="Gene3D" id="3.40.50.300">
    <property type="entry name" value="P-loop containing nucleotide triphosphate hydrolases"/>
    <property type="match status" value="2"/>
</dbReference>
<dbReference type="InterPro" id="IPR008571">
    <property type="entry name" value="HerA-like"/>
</dbReference>
<dbReference type="GO" id="GO:0005524">
    <property type="term" value="F:ATP binding"/>
    <property type="evidence" value="ECO:0007669"/>
    <property type="project" value="UniProtKB-KW"/>
</dbReference>
<feature type="domain" description="AAA+ ATPase" evidence="7">
    <location>
        <begin position="29"/>
        <end position="340"/>
    </location>
</feature>
<dbReference type="GO" id="GO:0016787">
    <property type="term" value="F:hydrolase activity"/>
    <property type="evidence" value="ECO:0007669"/>
    <property type="project" value="UniProtKB-KW"/>
</dbReference>
<dbReference type="SMART" id="SM00382">
    <property type="entry name" value="AAA"/>
    <property type="match status" value="1"/>
</dbReference>
<evidence type="ECO:0000256" key="5">
    <source>
        <dbReference type="ARBA" id="ARBA00023125"/>
    </source>
</evidence>
<evidence type="ECO:0000256" key="4">
    <source>
        <dbReference type="ARBA" id="ARBA00022840"/>
    </source>
</evidence>
<feature type="non-terminal residue" evidence="8">
    <location>
        <position position="351"/>
    </location>
</feature>
<keyword evidence="4" id="KW-0067">ATP-binding</keyword>
<dbReference type="SUPFAM" id="SSF52540">
    <property type="entry name" value="P-loop containing nucleoside triphosphate hydrolases"/>
    <property type="match status" value="1"/>
</dbReference>
<evidence type="ECO:0000313" key="9">
    <source>
        <dbReference type="Proteomes" id="UP000233731"/>
    </source>
</evidence>
<evidence type="ECO:0000256" key="1">
    <source>
        <dbReference type="ARBA" id="ARBA00022741"/>
    </source>
</evidence>
<dbReference type="Pfam" id="PF01935">
    <property type="entry name" value="DUF87"/>
    <property type="match status" value="1"/>
</dbReference>
<keyword evidence="5" id="KW-0238">DNA-binding</keyword>
<organism evidence="8 9">
    <name type="scientific">Bifidobacterium asteroides</name>
    <dbReference type="NCBI Taxonomy" id="1684"/>
    <lineage>
        <taxon>Bacteria</taxon>
        <taxon>Bacillati</taxon>
        <taxon>Actinomycetota</taxon>
        <taxon>Actinomycetes</taxon>
        <taxon>Bifidobacteriales</taxon>
        <taxon>Bifidobacteriaceae</taxon>
        <taxon>Bifidobacterium</taxon>
    </lineage>
</organism>
<dbReference type="Proteomes" id="UP000233731">
    <property type="component" value="Unassembled WGS sequence"/>
</dbReference>
<feature type="non-terminal residue" evidence="8">
    <location>
        <position position="1"/>
    </location>
</feature>
<keyword evidence="3 8" id="KW-0347">Helicase</keyword>
<reference evidence="8 9" key="1">
    <citation type="submission" date="2017-10" db="EMBL/GenBank/DDBJ databases">
        <title>Bifidobacterium genomics.</title>
        <authorList>
            <person name="Lugli G.A."/>
            <person name="Milani C."/>
            <person name="Mancabelli L."/>
        </authorList>
    </citation>
    <scope>NUCLEOTIDE SEQUENCE [LARGE SCALE GENOMIC DNA]</scope>
    <source>
        <strain evidence="8 9">1460B</strain>
    </source>
</reference>
<dbReference type="GO" id="GO:0003677">
    <property type="term" value="F:DNA binding"/>
    <property type="evidence" value="ECO:0007669"/>
    <property type="project" value="UniProtKB-KW"/>
</dbReference>
<dbReference type="InterPro" id="IPR027417">
    <property type="entry name" value="P-loop_NTPase"/>
</dbReference>
<evidence type="ECO:0000256" key="6">
    <source>
        <dbReference type="ARBA" id="ARBA00023235"/>
    </source>
</evidence>
<dbReference type="PANTHER" id="PTHR42957:SF1">
    <property type="entry name" value="HELICASE MJ1565-RELATED"/>
    <property type="match status" value="1"/>
</dbReference>
<keyword evidence="1" id="KW-0547">Nucleotide-binding</keyword>
<dbReference type="InterPro" id="IPR002789">
    <property type="entry name" value="HerA_central"/>
</dbReference>
<dbReference type="Pfam" id="PF05872">
    <property type="entry name" value="HerA_C"/>
    <property type="match status" value="1"/>
</dbReference>
<accession>A0A2N3R8P4</accession>
<dbReference type="EMBL" id="PCHJ01000026">
    <property type="protein sequence ID" value="PKV07869.1"/>
    <property type="molecule type" value="Genomic_DNA"/>
</dbReference>
<evidence type="ECO:0000259" key="7">
    <source>
        <dbReference type="SMART" id="SM00382"/>
    </source>
</evidence>
<dbReference type="AlphaFoldDB" id="A0A2N3R8P4"/>
<dbReference type="InterPro" id="IPR003593">
    <property type="entry name" value="AAA+_ATPase"/>
</dbReference>
<dbReference type="PANTHER" id="PTHR42957">
    <property type="entry name" value="HELICASE MJ1565-RELATED"/>
    <property type="match status" value="1"/>
</dbReference>
<dbReference type="GO" id="GO:0004386">
    <property type="term" value="F:helicase activity"/>
    <property type="evidence" value="ECO:0007669"/>
    <property type="project" value="UniProtKB-KW"/>
</dbReference>
<keyword evidence="2" id="KW-0378">Hydrolase</keyword>
<evidence type="ECO:0000313" key="8">
    <source>
        <dbReference type="EMBL" id="PKV07869.1"/>
    </source>
</evidence>
<protein>
    <submittedName>
        <fullName evidence="8">HerA helicase</fullName>
    </submittedName>
</protein>
<comment type="caution">
    <text evidence="8">The sequence shown here is derived from an EMBL/GenBank/DDBJ whole genome shotgun (WGS) entry which is preliminary data.</text>
</comment>
<sequence>DTEDGANSFAYLSCFQDEALRLVSPQTLFDRHLMVVGTTNSGKSTTALSVLDWLINAHKKVLLIDPTGEYKDSFTEDDEMEKLTLGCDTVVDSGSLSVLDWSMIFDCNENTQQGTLSDAIRSLRYQAKFKRPDPFIKQGRIITEVQHELSKVGKDDTSFDVNLLPEQITEEAVEEGSKGDEKGKYTRSTFRINNYEWLREKILNQFDNTSFKNFFKKIHADENQKDLFSELDKFADKPKTSLYINASKIGTTDGIGGMVVDLISNYLLNRRNEKGYPYVIFIDEVHRYAKRTTDQNSFYSGLTSIAREGRKKGIFLFLTTQNPNDVSSELLGQVGTLIIHRLTNARELGTI</sequence>
<gene>
    <name evidence="8" type="ORF">CQR44_1647</name>
</gene>
<dbReference type="RefSeq" id="WP_143243382.1">
    <property type="nucleotide sequence ID" value="NZ_PCHJ01000026.1"/>
</dbReference>
<name>A0A2N3R8P4_9BIFI</name>
<proteinExistence type="predicted"/>
<keyword evidence="6" id="KW-0413">Isomerase</keyword>
<evidence type="ECO:0000256" key="2">
    <source>
        <dbReference type="ARBA" id="ARBA00022801"/>
    </source>
</evidence>
<evidence type="ECO:0000256" key="3">
    <source>
        <dbReference type="ARBA" id="ARBA00022806"/>
    </source>
</evidence>